<accession>A0A9D2GW68</accession>
<feature type="chain" id="PRO_5039678364" evidence="1">
    <location>
        <begin position="19"/>
        <end position="517"/>
    </location>
</feature>
<proteinExistence type="predicted"/>
<feature type="signal peptide" evidence="1">
    <location>
        <begin position="1"/>
        <end position="18"/>
    </location>
</feature>
<dbReference type="SMART" id="SM00635">
    <property type="entry name" value="BID_2"/>
    <property type="match status" value="3"/>
</dbReference>
<name>A0A9D2GW68_9BACT</name>
<dbReference type="Proteomes" id="UP000824176">
    <property type="component" value="Unassembled WGS sequence"/>
</dbReference>
<comment type="caution">
    <text evidence="3">The sequence shown here is derived from an EMBL/GenBank/DDBJ whole genome shotgun (WGS) entry which is preliminary data.</text>
</comment>
<dbReference type="SUPFAM" id="SSF49373">
    <property type="entry name" value="Invasin/intimin cell-adhesion fragments"/>
    <property type="match status" value="3"/>
</dbReference>
<organism evidence="3 4">
    <name type="scientific">Candidatus Mucispirillum faecigallinarum</name>
    <dbReference type="NCBI Taxonomy" id="2838699"/>
    <lineage>
        <taxon>Bacteria</taxon>
        <taxon>Pseudomonadati</taxon>
        <taxon>Deferribacterota</taxon>
        <taxon>Deferribacteres</taxon>
        <taxon>Deferribacterales</taxon>
        <taxon>Mucispirillaceae</taxon>
        <taxon>Mucispirillum</taxon>
    </lineage>
</organism>
<evidence type="ECO:0000256" key="1">
    <source>
        <dbReference type="SAM" id="SignalP"/>
    </source>
</evidence>
<dbReference type="Gene3D" id="2.60.40.1080">
    <property type="match status" value="3"/>
</dbReference>
<keyword evidence="1" id="KW-0732">Signal</keyword>
<feature type="domain" description="BIG2" evidence="2">
    <location>
        <begin position="203"/>
        <end position="280"/>
    </location>
</feature>
<reference evidence="3" key="2">
    <citation type="submission" date="2021-04" db="EMBL/GenBank/DDBJ databases">
        <authorList>
            <person name="Gilroy R."/>
        </authorList>
    </citation>
    <scope>NUCLEOTIDE SEQUENCE</scope>
    <source>
        <strain evidence="3">ChiW4-1371</strain>
    </source>
</reference>
<protein>
    <submittedName>
        <fullName evidence="3">Ig-like domain-containing protein</fullName>
    </submittedName>
</protein>
<evidence type="ECO:0000313" key="3">
    <source>
        <dbReference type="EMBL" id="HIZ90135.1"/>
    </source>
</evidence>
<dbReference type="InterPro" id="IPR008964">
    <property type="entry name" value="Invasin/intimin_cell_adhesion"/>
</dbReference>
<feature type="domain" description="BIG2" evidence="2">
    <location>
        <begin position="114"/>
        <end position="196"/>
    </location>
</feature>
<dbReference type="Pfam" id="PF02368">
    <property type="entry name" value="Big_2"/>
    <property type="match status" value="2"/>
</dbReference>
<reference evidence="3" key="1">
    <citation type="journal article" date="2021" name="PeerJ">
        <title>Extensive microbial diversity within the chicken gut microbiome revealed by metagenomics and culture.</title>
        <authorList>
            <person name="Gilroy R."/>
            <person name="Ravi A."/>
            <person name="Getino M."/>
            <person name="Pursley I."/>
            <person name="Horton D.L."/>
            <person name="Alikhan N.F."/>
            <person name="Baker D."/>
            <person name="Gharbi K."/>
            <person name="Hall N."/>
            <person name="Watson M."/>
            <person name="Adriaenssens E.M."/>
            <person name="Foster-Nyarko E."/>
            <person name="Jarju S."/>
            <person name="Secka A."/>
            <person name="Antonio M."/>
            <person name="Oren A."/>
            <person name="Chaudhuri R.R."/>
            <person name="La Ragione R."/>
            <person name="Hildebrand F."/>
            <person name="Pallen M.J."/>
        </authorList>
    </citation>
    <scope>NUCLEOTIDE SEQUENCE</scope>
    <source>
        <strain evidence="3">ChiW4-1371</strain>
    </source>
</reference>
<gene>
    <name evidence="3" type="ORF">H9804_09310</name>
</gene>
<dbReference type="PROSITE" id="PS51257">
    <property type="entry name" value="PROKAR_LIPOPROTEIN"/>
    <property type="match status" value="1"/>
</dbReference>
<evidence type="ECO:0000259" key="2">
    <source>
        <dbReference type="SMART" id="SM00635"/>
    </source>
</evidence>
<dbReference type="AlphaFoldDB" id="A0A9D2GW68"/>
<dbReference type="EMBL" id="DXAQ01000139">
    <property type="protein sequence ID" value="HIZ90135.1"/>
    <property type="molecule type" value="Genomic_DNA"/>
</dbReference>
<sequence length="517" mass="55652">MKKINILFLIILSVLLTACGDGSKSNGSAGNIVPAIQNYVSFANKTYNITYGSEIKLEYKISQNNIPVTFMSGNEDVVLVTSEGVVKGIKTGSAEVTIEAVFPDGIKKDTCTINVDDIEISYLGYAEQSIILEENASVTPELIILPEEAKNKNITFQSDNQDSVIVDNSGKITGIKAGSAVITAVYGDKKAAVNVTVKSSVVNVGSISLDVSNKEMQQGESFILNAVVSPDNADNKNVKFSSSNKNIASVSPDGTVTAQNAGHAVITAETEDGGYKAECQITVIETSTLLTSLTVENNKFDFPLLKGSSLFINITAEPAVSKYPNLSVTSTSDAVSVSVVDRNMILVEAKKQGYAADIEIKAENCGYTDENDILDHCTDFLRVYTYDNETVNNVEHLSTVEPYNILQEDGRNFPIYVVNDNTVLNPLAAVRINPANAAVPSDDWDITTPKVGDNDEILFKSGDKIRIQGIGRAVINVGILNSSIKPVTFDINVVQDENSIPEVYKNCPVTSITIDDK</sequence>
<evidence type="ECO:0000313" key="4">
    <source>
        <dbReference type="Proteomes" id="UP000824176"/>
    </source>
</evidence>
<dbReference type="InterPro" id="IPR003343">
    <property type="entry name" value="Big_2"/>
</dbReference>
<feature type="domain" description="BIG2" evidence="2">
    <location>
        <begin position="36"/>
        <end position="112"/>
    </location>
</feature>